<evidence type="ECO:0000313" key="1">
    <source>
        <dbReference type="EMBL" id="MDT0551730.1"/>
    </source>
</evidence>
<protein>
    <submittedName>
        <fullName evidence="1">Uncharacterized protein</fullName>
    </submittedName>
</protein>
<comment type="caution">
    <text evidence="1">The sequence shown here is derived from an EMBL/GenBank/DDBJ whole genome shotgun (WGS) entry which is preliminary data.</text>
</comment>
<dbReference type="RefSeq" id="WP_311591515.1">
    <property type="nucleotide sequence ID" value="NZ_JAVRHV010000001.1"/>
</dbReference>
<sequence>MNPKYKKLLLSILLDGIGMLSFVIPGAGEFMDIVWAPLSAYLILKLYKGTFAKVASLISFGEEAGFIGTDIIPTFTLSWIYEQVFVNKTPPLIEE</sequence>
<keyword evidence="2" id="KW-1185">Reference proteome</keyword>
<dbReference type="Proteomes" id="UP001252186">
    <property type="component" value="Unassembled WGS sequence"/>
</dbReference>
<gene>
    <name evidence="1" type="ORF">RM519_00605</name>
</gene>
<proteinExistence type="predicted"/>
<reference evidence="1 2" key="1">
    <citation type="submission" date="2023-09" db="EMBL/GenBank/DDBJ databases">
        <authorList>
            <person name="Rey-Velasco X."/>
        </authorList>
    </citation>
    <scope>NUCLEOTIDE SEQUENCE [LARGE SCALE GENOMIC DNA]</scope>
    <source>
        <strain evidence="1 2">P050</strain>
    </source>
</reference>
<name>A0ABU2Y1R9_9FLAO</name>
<dbReference type="EMBL" id="JAVRHV010000001">
    <property type="protein sequence ID" value="MDT0551730.1"/>
    <property type="molecule type" value="Genomic_DNA"/>
</dbReference>
<accession>A0ABU2Y1R9</accession>
<evidence type="ECO:0000313" key="2">
    <source>
        <dbReference type="Proteomes" id="UP001252186"/>
    </source>
</evidence>
<organism evidence="1 2">
    <name type="scientific">Urechidicola vernalis</name>
    <dbReference type="NCBI Taxonomy" id="3075600"/>
    <lineage>
        <taxon>Bacteria</taxon>
        <taxon>Pseudomonadati</taxon>
        <taxon>Bacteroidota</taxon>
        <taxon>Flavobacteriia</taxon>
        <taxon>Flavobacteriales</taxon>
        <taxon>Flavobacteriaceae</taxon>
        <taxon>Urechidicola</taxon>
    </lineage>
</organism>